<keyword evidence="7" id="KW-1185">Reference proteome</keyword>
<dbReference type="InterPro" id="IPR023772">
    <property type="entry name" value="DNA-bd_HTH_TetR-type_CS"/>
</dbReference>
<feature type="DNA-binding region" description="H-T-H motif" evidence="4">
    <location>
        <begin position="30"/>
        <end position="49"/>
    </location>
</feature>
<dbReference type="PROSITE" id="PS01081">
    <property type="entry name" value="HTH_TETR_1"/>
    <property type="match status" value="1"/>
</dbReference>
<dbReference type="Pfam" id="PF00440">
    <property type="entry name" value="TetR_N"/>
    <property type="match status" value="1"/>
</dbReference>
<dbReference type="Proteomes" id="UP000017973">
    <property type="component" value="Unassembled WGS sequence"/>
</dbReference>
<name>V6M833_9BACL</name>
<sequence>MMVRPREFDEEQALDAAMRLFWEKGYEATSLSDLTSGMGIQRPSIYSAFGDKKQLFETALRKYTRIHASQIRNKLQHNESVKEAFRSIFTGLVDAEYNQSLNKGCFCINTMVELAPHDAKFEILTREHQMYLSAIFQEALERGIRSGELTTSMNPKALAQTLVVSLIGLTVLMKSRPDRSFVNNSVESILTLLK</sequence>
<dbReference type="AlphaFoldDB" id="V6M833"/>
<dbReference type="Gene3D" id="1.10.357.10">
    <property type="entry name" value="Tetracycline Repressor, domain 2"/>
    <property type="match status" value="1"/>
</dbReference>
<dbReference type="eggNOG" id="COG1309">
    <property type="taxonomic scope" value="Bacteria"/>
</dbReference>
<organism evidence="6 7">
    <name type="scientific">Brevibacillus panacihumi W25</name>
    <dbReference type="NCBI Taxonomy" id="1408254"/>
    <lineage>
        <taxon>Bacteria</taxon>
        <taxon>Bacillati</taxon>
        <taxon>Bacillota</taxon>
        <taxon>Bacilli</taxon>
        <taxon>Bacillales</taxon>
        <taxon>Paenibacillaceae</taxon>
        <taxon>Brevibacillus</taxon>
    </lineage>
</organism>
<comment type="caution">
    <text evidence="6">The sequence shown here is derived from an EMBL/GenBank/DDBJ whole genome shotgun (WGS) entry which is preliminary data.</text>
</comment>
<dbReference type="Pfam" id="PF16925">
    <property type="entry name" value="TetR_C_13"/>
    <property type="match status" value="1"/>
</dbReference>
<evidence type="ECO:0000256" key="1">
    <source>
        <dbReference type="ARBA" id="ARBA00023015"/>
    </source>
</evidence>
<dbReference type="PANTHER" id="PTHR47506:SF1">
    <property type="entry name" value="HTH-TYPE TRANSCRIPTIONAL REGULATOR YJDC"/>
    <property type="match status" value="1"/>
</dbReference>
<dbReference type="SUPFAM" id="SSF46689">
    <property type="entry name" value="Homeodomain-like"/>
    <property type="match status" value="1"/>
</dbReference>
<reference evidence="6 7" key="1">
    <citation type="journal article" date="2014" name="Genome Announc.">
        <title>Draft Genome Sequence of Brevibacillus panacihumi Strain W25, a Halotolerant Hydrocarbon-Degrading Bacterium.</title>
        <authorList>
            <person name="Wang X."/>
            <person name="Jin D."/>
            <person name="Zhou L."/>
            <person name="Wu L."/>
            <person name="An W."/>
            <person name="Chen Y."/>
            <person name="Zhao L."/>
        </authorList>
    </citation>
    <scope>NUCLEOTIDE SEQUENCE [LARGE SCALE GENOMIC DNA]</scope>
    <source>
        <strain evidence="6 7">W25</strain>
    </source>
</reference>
<feature type="domain" description="HTH tetR-type" evidence="5">
    <location>
        <begin position="7"/>
        <end position="67"/>
    </location>
</feature>
<dbReference type="STRING" id="1408254.T458_09040"/>
<dbReference type="Gene3D" id="1.10.10.60">
    <property type="entry name" value="Homeodomain-like"/>
    <property type="match status" value="1"/>
</dbReference>
<gene>
    <name evidence="6" type="ORF">T458_09040</name>
</gene>
<dbReference type="SUPFAM" id="SSF48498">
    <property type="entry name" value="Tetracyclin repressor-like, C-terminal domain"/>
    <property type="match status" value="1"/>
</dbReference>
<dbReference type="GO" id="GO:0003677">
    <property type="term" value="F:DNA binding"/>
    <property type="evidence" value="ECO:0007669"/>
    <property type="project" value="UniProtKB-UniRule"/>
</dbReference>
<dbReference type="PATRIC" id="fig|1408254.3.peg.1787"/>
<keyword evidence="1" id="KW-0805">Transcription regulation</keyword>
<dbReference type="InterPro" id="IPR009057">
    <property type="entry name" value="Homeodomain-like_sf"/>
</dbReference>
<dbReference type="PRINTS" id="PR00455">
    <property type="entry name" value="HTHTETR"/>
</dbReference>
<keyword evidence="2 4" id="KW-0238">DNA-binding</keyword>
<evidence type="ECO:0000313" key="6">
    <source>
        <dbReference type="EMBL" id="EST54684.1"/>
    </source>
</evidence>
<evidence type="ECO:0000313" key="7">
    <source>
        <dbReference type="Proteomes" id="UP000017973"/>
    </source>
</evidence>
<evidence type="ECO:0000256" key="4">
    <source>
        <dbReference type="PROSITE-ProRule" id="PRU00335"/>
    </source>
</evidence>
<dbReference type="PROSITE" id="PS50977">
    <property type="entry name" value="HTH_TETR_2"/>
    <property type="match status" value="1"/>
</dbReference>
<dbReference type="InterPro" id="IPR036271">
    <property type="entry name" value="Tet_transcr_reg_TetR-rel_C_sf"/>
</dbReference>
<dbReference type="InterPro" id="IPR001647">
    <property type="entry name" value="HTH_TetR"/>
</dbReference>
<evidence type="ECO:0000256" key="3">
    <source>
        <dbReference type="ARBA" id="ARBA00023163"/>
    </source>
</evidence>
<protein>
    <submittedName>
        <fullName evidence="6">Transcriptional regulator</fullName>
    </submittedName>
</protein>
<keyword evidence="3" id="KW-0804">Transcription</keyword>
<evidence type="ECO:0000259" key="5">
    <source>
        <dbReference type="PROSITE" id="PS50977"/>
    </source>
</evidence>
<evidence type="ECO:0000256" key="2">
    <source>
        <dbReference type="ARBA" id="ARBA00023125"/>
    </source>
</evidence>
<accession>V6M833</accession>
<dbReference type="HOGENOM" id="CLU_069356_28_0_9"/>
<dbReference type="InterPro" id="IPR011075">
    <property type="entry name" value="TetR_C"/>
</dbReference>
<dbReference type="EMBL" id="AYJU01000015">
    <property type="protein sequence ID" value="EST54684.1"/>
    <property type="molecule type" value="Genomic_DNA"/>
</dbReference>
<dbReference type="PANTHER" id="PTHR47506">
    <property type="entry name" value="TRANSCRIPTIONAL REGULATORY PROTEIN"/>
    <property type="match status" value="1"/>
</dbReference>
<proteinExistence type="predicted"/>